<dbReference type="Proteomes" id="UP000011721">
    <property type="component" value="Chromosome"/>
</dbReference>
<dbReference type="PANTHER" id="PTHR43498">
    <property type="entry name" value="FERREDOXIN:COB-COM HETERODISULFIDE REDUCTASE SUBUNIT A"/>
    <property type="match status" value="1"/>
</dbReference>
<keyword evidence="6" id="KW-0274">FAD</keyword>
<dbReference type="Gene3D" id="3.30.70.3270">
    <property type="match status" value="1"/>
</dbReference>
<evidence type="ECO:0000259" key="10">
    <source>
        <dbReference type="PROSITE" id="PS51379"/>
    </source>
</evidence>
<accession>M1NJE1</accession>
<keyword evidence="7" id="KW-0560">Oxidoreductase</keyword>
<keyword evidence="4" id="KW-0285">Flavoprotein</keyword>
<evidence type="ECO:0000256" key="7">
    <source>
        <dbReference type="ARBA" id="ARBA00023002"/>
    </source>
</evidence>
<dbReference type="InterPro" id="IPR017896">
    <property type="entry name" value="4Fe4S_Fe-S-bd"/>
</dbReference>
<dbReference type="PROSITE" id="PS00198">
    <property type="entry name" value="4FE4S_FER_1"/>
    <property type="match status" value="3"/>
</dbReference>
<keyword evidence="9" id="KW-0411">Iron-sulfur</keyword>
<gene>
    <name evidence="11" type="ordered locus">UWK_03157</name>
</gene>
<dbReference type="InterPro" id="IPR036188">
    <property type="entry name" value="FAD/NAD-bd_sf"/>
</dbReference>
<evidence type="ECO:0000256" key="9">
    <source>
        <dbReference type="ARBA" id="ARBA00023014"/>
    </source>
</evidence>
<dbReference type="GO" id="GO:0016491">
    <property type="term" value="F:oxidoreductase activity"/>
    <property type="evidence" value="ECO:0007669"/>
    <property type="project" value="UniProtKB-KW"/>
</dbReference>
<feature type="domain" description="4Fe-4S ferredoxin-type" evidence="10">
    <location>
        <begin position="857"/>
        <end position="886"/>
    </location>
</feature>
<proteinExistence type="inferred from homology"/>
<dbReference type="KEGG" id="dsf:UWK_03157"/>
<dbReference type="EMBL" id="CP003985">
    <property type="protein sequence ID" value="AGF79684.1"/>
    <property type="molecule type" value="Genomic_DNA"/>
</dbReference>
<dbReference type="STRING" id="1167006.UWK_03157"/>
<dbReference type="GO" id="GO:0046872">
    <property type="term" value="F:metal ion binding"/>
    <property type="evidence" value="ECO:0007669"/>
    <property type="project" value="UniProtKB-KW"/>
</dbReference>
<evidence type="ECO:0000313" key="12">
    <source>
        <dbReference type="Proteomes" id="UP000011721"/>
    </source>
</evidence>
<evidence type="ECO:0000256" key="1">
    <source>
        <dbReference type="ARBA" id="ARBA00001974"/>
    </source>
</evidence>
<dbReference type="Pfam" id="PF00037">
    <property type="entry name" value="Fer4"/>
    <property type="match status" value="1"/>
</dbReference>
<dbReference type="PROSITE" id="PS51379">
    <property type="entry name" value="4FE4S_FER_2"/>
    <property type="match status" value="4"/>
</dbReference>
<protein>
    <submittedName>
        <fullName evidence="11">4Fe-4S protein</fullName>
    </submittedName>
</protein>
<dbReference type="SMR" id="M1NJE1"/>
<sequence length="942" mass="102402">MITNADFLALEGKPGNFTAKLNIRPRYIDADACTACGLCTQYCPKHHADAYNEGLSITRPIHIDYAQAVPATYYIDPASCMHIQYDTCQICVPVCQSHAINFSQKPESRDLKIGAVILSPGFGKIADETLEKFSYGKHPDVVTAYEYERMTTASGPFLGEIKCFSDGRHPKSMAFIQCVGSRDLGCDNGYCSSVCCMYAIKEALVTKEHDPEVDITIYYMDIRTQGKDFDAARERAEAIGIKFVRAKVADVTPWENHLRLTYSTLDGQHKFDAHDMVVLSVGLESPKDAQKISDITKIELNKYDFCKTNSFTPLQTSQDGIVVAGAFQGPKDIPESATQSSGAAALAASILKKQRGKGTIIKEYPSELSVTDEDEVRIGVFVCHCGINISSVVDCPDVADNAGTMDNVAYYTENLYSCSQDAQEQIKKTIKDQKLNRVVIAACSPRTHEPLFQETLKDAGLNRNLFEMVNIRDQCSWVHANEPEAATQKSKDLVRMAVSKAAHIQPLPEQTVPVTPKALVIGGGIAGMTAALSLADQGFESILVEKSPSIGGNLKNLKNTLAGDTVGTFLKTLTAKVQKSAKITVITDGSLAQTSGFIGNFNSVIESGKGKNKKETVYDHGVIVVATGGHEHRPDLYELGKSKKVVTQQELEAKLAGRTKNRAPNSIVMIQCAGSRGEDLNYCSKVCCNHAMKNILKIKEINPDSQIIVLYRDIRTYGFAEDAYLEARKKGVVFIPYETDRRPVVSSKGTKVQVDFFDSIMQEEVSMNPDLVTLSVGIVPDGTDELSKMLKLPVNANGFFLEAHVKLRPVEAAVDGIYICGLAHAPKPVEETIVQAQAAAAKAAMPLVKGFVTVDPIVSSVEQDNCIGCGLCSSLCPYGAIIMEKVGKKRKARTISASCKACGICASHCPTFAISMGGFTNEQLISQIEAFGNKITDEKVEA</sequence>
<comment type="cofactor">
    <cofactor evidence="1">
        <name>FAD</name>
        <dbReference type="ChEBI" id="CHEBI:57692"/>
    </cofactor>
</comment>
<comment type="similarity">
    <text evidence="2">Belongs to the HdrA family.</text>
</comment>
<dbReference type="InterPro" id="IPR003953">
    <property type="entry name" value="FAD-dep_OxRdtase_2_FAD-bd"/>
</dbReference>
<keyword evidence="8" id="KW-0408">Iron</keyword>
<dbReference type="Pfam" id="PF00890">
    <property type="entry name" value="FAD_binding_2"/>
    <property type="match status" value="1"/>
</dbReference>
<evidence type="ECO:0000256" key="6">
    <source>
        <dbReference type="ARBA" id="ARBA00022827"/>
    </source>
</evidence>
<organism evidence="11 12">
    <name type="scientific">Desulfocapsa sulfexigens (strain DSM 10523 / SB164P1)</name>
    <dbReference type="NCBI Taxonomy" id="1167006"/>
    <lineage>
        <taxon>Bacteria</taxon>
        <taxon>Pseudomonadati</taxon>
        <taxon>Thermodesulfobacteriota</taxon>
        <taxon>Desulfobulbia</taxon>
        <taxon>Desulfobulbales</taxon>
        <taxon>Desulfocapsaceae</taxon>
        <taxon>Desulfocapsa</taxon>
    </lineage>
</organism>
<dbReference type="GO" id="GO:0051539">
    <property type="term" value="F:4 iron, 4 sulfur cluster binding"/>
    <property type="evidence" value="ECO:0007669"/>
    <property type="project" value="UniProtKB-KW"/>
</dbReference>
<dbReference type="SUPFAM" id="SSF54862">
    <property type="entry name" value="4Fe-4S ferredoxins"/>
    <property type="match status" value="1"/>
</dbReference>
<dbReference type="eggNOG" id="COG1148">
    <property type="taxonomic scope" value="Bacteria"/>
</dbReference>
<feature type="domain" description="4Fe-4S ferredoxin-type" evidence="10">
    <location>
        <begin position="71"/>
        <end position="105"/>
    </location>
</feature>
<keyword evidence="12" id="KW-1185">Reference proteome</keyword>
<dbReference type="Gene3D" id="3.30.70.20">
    <property type="match status" value="1"/>
</dbReference>
<dbReference type="HOGENOM" id="CLU_004231_2_0_7"/>
<name>M1NJE1_DESSD</name>
<keyword evidence="5" id="KW-0479">Metal-binding</keyword>
<dbReference type="SUPFAM" id="SSF51905">
    <property type="entry name" value="FAD/NAD(P)-binding domain"/>
    <property type="match status" value="2"/>
</dbReference>
<dbReference type="PATRIC" id="fig|1167006.5.peg.3402"/>
<dbReference type="PANTHER" id="PTHR43498:SF1">
    <property type="entry name" value="COB--COM HETERODISULFIDE REDUCTASE IRON-SULFUR SUBUNIT A"/>
    <property type="match status" value="1"/>
</dbReference>
<evidence type="ECO:0000256" key="5">
    <source>
        <dbReference type="ARBA" id="ARBA00022723"/>
    </source>
</evidence>
<dbReference type="InterPro" id="IPR017900">
    <property type="entry name" value="4Fe4S_Fe_S_CS"/>
</dbReference>
<evidence type="ECO:0000256" key="8">
    <source>
        <dbReference type="ARBA" id="ARBA00023004"/>
    </source>
</evidence>
<evidence type="ECO:0000256" key="2">
    <source>
        <dbReference type="ARBA" id="ARBA00006561"/>
    </source>
</evidence>
<feature type="domain" description="4Fe-4S ferredoxin-type" evidence="10">
    <location>
        <begin position="890"/>
        <end position="919"/>
    </location>
</feature>
<evidence type="ECO:0000256" key="4">
    <source>
        <dbReference type="ARBA" id="ARBA00022630"/>
    </source>
</evidence>
<feature type="domain" description="4Fe-4S ferredoxin-type" evidence="10">
    <location>
        <begin position="24"/>
        <end position="54"/>
    </location>
</feature>
<dbReference type="Gene3D" id="3.50.50.60">
    <property type="entry name" value="FAD/NAD(P)-binding domain"/>
    <property type="match status" value="1"/>
</dbReference>
<evidence type="ECO:0000256" key="3">
    <source>
        <dbReference type="ARBA" id="ARBA00022485"/>
    </source>
</evidence>
<dbReference type="AlphaFoldDB" id="M1NJE1"/>
<evidence type="ECO:0000313" key="11">
    <source>
        <dbReference type="EMBL" id="AGF79684.1"/>
    </source>
</evidence>
<dbReference type="Pfam" id="PF14697">
    <property type="entry name" value="Fer4_21"/>
    <property type="match status" value="1"/>
</dbReference>
<keyword evidence="3" id="KW-0004">4Fe-4S</keyword>
<dbReference type="InterPro" id="IPR039650">
    <property type="entry name" value="HdrA-like"/>
</dbReference>
<reference evidence="12" key="1">
    <citation type="journal article" date="2013" name="Stand. Genomic Sci.">
        <title>Complete genome sequence of Desulfocapsa sulfexigens, a marine deltaproteobacterium specialized in disproportionating inorganic sulfur compounds.</title>
        <authorList>
            <person name="Finster K.W."/>
            <person name="Kjeldsen K.U."/>
            <person name="Kube M."/>
            <person name="Reinhardt R."/>
            <person name="Mussmann M."/>
            <person name="Amann R."/>
            <person name="Schreiber L."/>
        </authorList>
    </citation>
    <scope>NUCLEOTIDE SEQUENCE [LARGE SCALE GENOMIC DNA]</scope>
    <source>
        <strain evidence="12">DSM 10523 / SB164P1</strain>
    </source>
</reference>